<dbReference type="AlphaFoldDB" id="A0A8R2LVG5"/>
<proteinExistence type="predicted"/>
<evidence type="ECO:0000313" key="2">
    <source>
        <dbReference type="Proteomes" id="UP000005204"/>
    </source>
</evidence>
<accession>A0A8R2LVG5</accession>
<evidence type="ECO:0000313" key="1">
    <source>
        <dbReference type="EnsemblMetazoa" id="XP_037867059.1"/>
    </source>
</evidence>
<dbReference type="Proteomes" id="UP000005204">
    <property type="component" value="Unassembled WGS sequence"/>
</dbReference>
<name>A0A8R2LVG5_BOMMO</name>
<organism evidence="1 2">
    <name type="scientific">Bombyx mori</name>
    <name type="common">Silk moth</name>
    <dbReference type="NCBI Taxonomy" id="7091"/>
    <lineage>
        <taxon>Eukaryota</taxon>
        <taxon>Metazoa</taxon>
        <taxon>Ecdysozoa</taxon>
        <taxon>Arthropoda</taxon>
        <taxon>Hexapoda</taxon>
        <taxon>Insecta</taxon>
        <taxon>Pterygota</taxon>
        <taxon>Neoptera</taxon>
        <taxon>Endopterygota</taxon>
        <taxon>Lepidoptera</taxon>
        <taxon>Glossata</taxon>
        <taxon>Ditrysia</taxon>
        <taxon>Bombycoidea</taxon>
        <taxon>Bombycidae</taxon>
        <taxon>Bombycinae</taxon>
        <taxon>Bombyx</taxon>
    </lineage>
</organism>
<protein>
    <submittedName>
        <fullName evidence="1">Uncharacterized protein</fullName>
    </submittedName>
</protein>
<reference evidence="1" key="2">
    <citation type="submission" date="2022-06" db="UniProtKB">
        <authorList>
            <consortium name="EnsemblMetazoa"/>
        </authorList>
    </citation>
    <scope>IDENTIFICATION</scope>
    <source>
        <strain evidence="1">p50T (Dazao)</strain>
    </source>
</reference>
<keyword evidence="2" id="KW-1185">Reference proteome</keyword>
<sequence length="113" mass="12442">MIPPSLLYHHLACHRSIVHPYNRDTAAFIHSAFSEIFSVTYYPAMERTSLLGLCHKPDVDTEAISSSICVISTVPAADVLAPSLIHSAALITLRCRHCLTRSYGVLLVPFDCC</sequence>
<dbReference type="EnsemblMetazoa" id="XM_038011131.1">
    <property type="protein sequence ID" value="XP_037867059.1"/>
    <property type="gene ID" value="LOC119628543"/>
</dbReference>
<reference evidence="2" key="1">
    <citation type="journal article" date="2008" name="Insect Biochem. Mol. Biol.">
        <title>The genome of a lepidopteran model insect, the silkworm Bombyx mori.</title>
        <authorList>
            <consortium name="International Silkworm Genome Consortium"/>
        </authorList>
    </citation>
    <scope>NUCLEOTIDE SEQUENCE [LARGE SCALE GENOMIC DNA]</scope>
    <source>
        <strain evidence="2">p50T</strain>
    </source>
</reference>